<dbReference type="Proteomes" id="UP000218785">
    <property type="component" value="Chromosome"/>
</dbReference>
<name>A0A1Z4N0R6_9CYAN</name>
<accession>A0A1Z4N0R6</accession>
<gene>
    <name evidence="1" type="ORF">NIES37_32830</name>
</gene>
<evidence type="ECO:0000313" key="2">
    <source>
        <dbReference type="Proteomes" id="UP000218785"/>
    </source>
</evidence>
<dbReference type="KEGG" id="ttq:NIES37_32830"/>
<keyword evidence="2" id="KW-1185">Reference proteome</keyword>
<dbReference type="RefSeq" id="WP_096577319.1">
    <property type="nucleotide sequence ID" value="NZ_CAWNJS010000001.1"/>
</dbReference>
<sequence length="110" mass="12919">MQNQNADPHLLKCVLNADINQLQQINQMLIHRLVEEIYKHDCRISTLEKQNQEILLKLNKLENLTNANTSQLQENQELISFIEAEIPYLRHLVSKNEDLENRLAFLEPSD</sequence>
<protein>
    <submittedName>
        <fullName evidence="1">Uncharacterized protein</fullName>
    </submittedName>
</protein>
<proteinExistence type="predicted"/>
<dbReference type="EMBL" id="AP018248">
    <property type="protein sequence ID" value="BAY99304.1"/>
    <property type="molecule type" value="Genomic_DNA"/>
</dbReference>
<evidence type="ECO:0000313" key="1">
    <source>
        <dbReference type="EMBL" id="BAY99304.1"/>
    </source>
</evidence>
<organism evidence="1 2">
    <name type="scientific">Tolypothrix tenuis PCC 7101</name>
    <dbReference type="NCBI Taxonomy" id="231146"/>
    <lineage>
        <taxon>Bacteria</taxon>
        <taxon>Bacillati</taxon>
        <taxon>Cyanobacteriota</taxon>
        <taxon>Cyanophyceae</taxon>
        <taxon>Nostocales</taxon>
        <taxon>Tolypothrichaceae</taxon>
        <taxon>Tolypothrix</taxon>
    </lineage>
</organism>
<reference evidence="1 2" key="1">
    <citation type="submission" date="2017-06" db="EMBL/GenBank/DDBJ databases">
        <title>Genome sequencing of cyanobaciteial culture collection at National Institute for Environmental Studies (NIES).</title>
        <authorList>
            <person name="Hirose Y."/>
            <person name="Shimura Y."/>
            <person name="Fujisawa T."/>
            <person name="Nakamura Y."/>
            <person name="Kawachi M."/>
        </authorList>
    </citation>
    <scope>NUCLEOTIDE SEQUENCE [LARGE SCALE GENOMIC DNA]</scope>
    <source>
        <strain evidence="1 2">NIES-37</strain>
    </source>
</reference>
<dbReference type="AlphaFoldDB" id="A0A1Z4N0R6"/>